<dbReference type="InterPro" id="IPR010272">
    <property type="entry name" value="T6SS_TssF"/>
</dbReference>
<gene>
    <name evidence="1" type="primary">tssF</name>
    <name evidence="1" type="ORF">NB063_04485</name>
</gene>
<evidence type="ECO:0000313" key="2">
    <source>
        <dbReference type="Proteomes" id="UP001202961"/>
    </source>
</evidence>
<comment type="caution">
    <text evidence="1">The sequence shown here is derived from an EMBL/GenBank/DDBJ whole genome shotgun (WGS) entry which is preliminary data.</text>
</comment>
<reference evidence="1 2" key="1">
    <citation type="journal article" date="2022" name="Syst. Appl. Microbiol.">
        <title>Rhodopirellula aestuarii sp. nov., a novel member of the genus Rhodopirellula isolated from brackish sediments collected in the Tagus River estuary, Portugal.</title>
        <authorList>
            <person name="Vitorino I.R."/>
            <person name="Klimek D."/>
            <person name="Calusinska M."/>
            <person name="Lobo-da-Cunha A."/>
            <person name="Vasconcelos V."/>
            <person name="Lage O.M."/>
        </authorList>
    </citation>
    <scope>NUCLEOTIDE SEQUENCE [LARGE SCALE GENOMIC DNA]</scope>
    <source>
        <strain evidence="1 2">ICT_H3.1</strain>
    </source>
</reference>
<proteinExistence type="predicted"/>
<evidence type="ECO:0000313" key="1">
    <source>
        <dbReference type="EMBL" id="MCM2369875.1"/>
    </source>
</evidence>
<sequence>MDTRLLSYYEQELQYIRESGGEFAQQYPKIAGRLGLETLACADPYVERLLEGFAFLAARIQLKMDSEVPRFTQHLLELVYPHYLYPTPSATIAQFNPDLTEGRLNEGHHVPRGVRLRTAPAEDSQIQCQYTTTQGVDLWPLEVIDCTYFSRDVTTLSLPSRLRDIASAGLRIRLRATAGLKISELQLKELPLYLVGPDETPVRLYEQLMATTVAVVVQPVGANPAWQVVLGKESVSPVGFENDQASIPFDNRSFQGYRLLREYFAFPEKFLFAKLSQLDQAIRRCDDEEIEIIVVFDRADPILQRSVNKQSVQLHCTPAINLFPQRADSIHLSDSHFEHHVVPDRSRPLDLEVFDVKSVIGRGVDMEHDQVFEPFYSMTDGLGGDAMAYYTINRVPRVASSKQKLEGARSSYTGSEVYLSLVDGRAAPYRRELQMLSVEVLCTNRDLPLQIPIGALETDFTLDIGAPVESIRCIAGPTAPRPSLAHARGELLWRIVSHLSLNYLSLCDSDSKSGAAAIRQLLELYSPTDGSTIEKQINGIQSIRSKGITRQLPTTGPITFGRGVEVELEFDESAFKGQGGFLLGSVLEQFFSKYVSLNSFTETVLRTQQRGEIKRWPARMGRRPLL</sequence>
<name>A0ABT0TZ76_9BACT</name>
<dbReference type="NCBIfam" id="TIGR03359">
    <property type="entry name" value="VI_chp_6"/>
    <property type="match status" value="1"/>
</dbReference>
<accession>A0ABT0TZ76</accession>
<dbReference type="RefSeq" id="WP_250927546.1">
    <property type="nucleotide sequence ID" value="NZ_JAMQBK010000014.1"/>
</dbReference>
<protein>
    <submittedName>
        <fullName evidence="1">Type VI secretion system baseplate subunit TssF</fullName>
    </submittedName>
</protein>
<dbReference type="Pfam" id="PF05947">
    <property type="entry name" value="T6SS_TssF"/>
    <property type="match status" value="1"/>
</dbReference>
<dbReference type="PIRSF" id="PIRSF028304">
    <property type="entry name" value="UCP028304"/>
    <property type="match status" value="1"/>
</dbReference>
<dbReference type="EMBL" id="JAMQBK010000014">
    <property type="protein sequence ID" value="MCM2369875.1"/>
    <property type="molecule type" value="Genomic_DNA"/>
</dbReference>
<dbReference type="PANTHER" id="PTHR35370">
    <property type="entry name" value="CYTOPLASMIC PROTEIN-RELATED-RELATED"/>
    <property type="match status" value="1"/>
</dbReference>
<keyword evidence="2" id="KW-1185">Reference proteome</keyword>
<organism evidence="1 2">
    <name type="scientific">Aporhodopirellula aestuarii</name>
    <dbReference type="NCBI Taxonomy" id="2950107"/>
    <lineage>
        <taxon>Bacteria</taxon>
        <taxon>Pseudomonadati</taxon>
        <taxon>Planctomycetota</taxon>
        <taxon>Planctomycetia</taxon>
        <taxon>Pirellulales</taxon>
        <taxon>Pirellulaceae</taxon>
        <taxon>Aporhodopirellula</taxon>
    </lineage>
</organism>
<dbReference type="Proteomes" id="UP001202961">
    <property type="component" value="Unassembled WGS sequence"/>
</dbReference>
<dbReference type="PANTHER" id="PTHR35370:SF1">
    <property type="entry name" value="TYPE VI SECRETION SYSTEM COMPONENT TSSF1"/>
    <property type="match status" value="1"/>
</dbReference>